<feature type="region of interest" description="Disordered" evidence="1">
    <location>
        <begin position="214"/>
        <end position="234"/>
    </location>
</feature>
<feature type="compositionally biased region" description="Basic and acidic residues" evidence="1">
    <location>
        <begin position="791"/>
        <end position="837"/>
    </location>
</feature>
<dbReference type="InterPro" id="IPR025451">
    <property type="entry name" value="DUF4211"/>
</dbReference>
<organism evidence="3 4">
    <name type="scientific">Zophobas morio</name>
    <dbReference type="NCBI Taxonomy" id="2755281"/>
    <lineage>
        <taxon>Eukaryota</taxon>
        <taxon>Metazoa</taxon>
        <taxon>Ecdysozoa</taxon>
        <taxon>Arthropoda</taxon>
        <taxon>Hexapoda</taxon>
        <taxon>Insecta</taxon>
        <taxon>Pterygota</taxon>
        <taxon>Neoptera</taxon>
        <taxon>Endopterygota</taxon>
        <taxon>Coleoptera</taxon>
        <taxon>Polyphaga</taxon>
        <taxon>Cucujiformia</taxon>
        <taxon>Tenebrionidae</taxon>
        <taxon>Zophobas</taxon>
    </lineage>
</organism>
<feature type="compositionally biased region" description="Polar residues" evidence="1">
    <location>
        <begin position="280"/>
        <end position="302"/>
    </location>
</feature>
<feature type="compositionally biased region" description="Polar residues" evidence="1">
    <location>
        <begin position="605"/>
        <end position="623"/>
    </location>
</feature>
<evidence type="ECO:0000313" key="4">
    <source>
        <dbReference type="Proteomes" id="UP001168821"/>
    </source>
</evidence>
<feature type="compositionally biased region" description="Acidic residues" evidence="1">
    <location>
        <begin position="838"/>
        <end position="851"/>
    </location>
</feature>
<sequence length="1259" mass="140815">MDPVGPWSAYASYNRLAGVQGDHHLPTSGAPPTTTAQLLPGGFLSPTPVGYETVFSPLFHHAGSKPAAHYVTQHRALASKQPDGDYHQQPFFEQGAGWQQNSPFGILPHESVVPTSTAKAATYENFNAHFAAAQTLNHINSQLAAAKTAVTRAQSPAATAKPSQPTGTFFQATFADTATTKSFTSSNSNIQSCIVSSPSNSAVSKEYRVPQAPRAYLTSPNAQRPIKQTAPQIQTKAQTKIYSELNNQNDRQRNNEEPQSQSSPISFSIMDAPGRINYSGKRTPQFQNSNYRHYPQNASTEQDFQRPKSGSDYNSNGPDCNVVVPRRPSPLQAHSQASPLGHAPSPAYPMYNSPMNSISSPQQTSNQVTPPSPLDVSVPRPTSQTTNVAYPSVITRALNTSEKTFPERYERQQNNQNCWEERQQARKFQAGAQPNSYNAVAEQRVGQPGYFDSNSGHQVTLQDLSSCRGDPMSIVKNLQQQQQSCQVPQVEVKVEVKPQVKRRKSTEKPQPPVAADVPRVPPPAHSTGAQNQQQNGAYFDFDRWNLPPPTSKIFTTQTIHQQHQGLMVPHPHGHHPPPPLPYFAPFHLPPHPAEFPSTVELPPINNYSDQNAQPTPAQFQPQEDQPKVVVPNIEEELNFLSHGTTRAPTNNVVNKPPNSLSKDKPNGPGSGFMSSYLKFLQGERDSSPPPISRGNRKQTWTRSKPQINNEDKPESNGTVAIAPPPPPVVTRLSQGDPQDDPRYFPLPKERKRNSFDSDSDGITSDDDFFNNKKFNNQGSDRKEKSRKKSTKSGDKKRIKKPPKEKSKEKEEEVIPRRESTKRAAKEKTNFQHLIKADDDIEEPPEFQDSDSDPAWTPQATKEDGEEIVPISKKCRKSGTKKKRNLITAAAQGAGIQEIDGYVSDGNPKKSRSSKSNKQNAPPTLEDNIAASLSNNTLITHDENPFKPGEFVVIRSELGQDWPAIWRVDGKTLLQKYEPFEQNGLTLYRNISTYTSWTPESRKQYVPIPVRYKCQTPIETIVEFLRNEMTVIDTDYQQKCMKDCEGYQDNFEVYIQTLISQALDSNFLTEIFQEKDEYFLSNVKMIDDITDSKKKKLLSLLRWPPAVQAAVCTWPCFNVIREVNPSDAHAKTCAACGRMEVAVRVLMYGQPYNSTTLEGCQPDPKAMNEKNFLMCRICAARVELSNKVTHQKYLMYIECAKRVGEKRTSDPNKDTTCILNELLADEHWLNQLFLEVRTSWAEIDCIEYSSKMKNNSVYTQ</sequence>
<feature type="domain" description="DUF4211" evidence="2">
    <location>
        <begin position="1040"/>
        <end position="1156"/>
    </location>
</feature>
<feature type="compositionally biased region" description="Polar residues" evidence="1">
    <location>
        <begin position="353"/>
        <end position="369"/>
    </location>
</feature>
<dbReference type="EMBL" id="JALNTZ010000003">
    <property type="protein sequence ID" value="KAJ3658432.1"/>
    <property type="molecule type" value="Genomic_DNA"/>
</dbReference>
<proteinExistence type="predicted"/>
<evidence type="ECO:0000259" key="2">
    <source>
        <dbReference type="Pfam" id="PF13926"/>
    </source>
</evidence>
<dbReference type="AlphaFoldDB" id="A0AA38MJN6"/>
<feature type="compositionally biased region" description="Low complexity" evidence="1">
    <location>
        <begin position="257"/>
        <end position="269"/>
    </location>
</feature>
<reference evidence="3" key="1">
    <citation type="journal article" date="2023" name="G3 (Bethesda)">
        <title>Whole genome assemblies of Zophobas morio and Tenebrio molitor.</title>
        <authorList>
            <person name="Kaur S."/>
            <person name="Stinson S.A."/>
            <person name="diCenzo G.C."/>
        </authorList>
    </citation>
    <scope>NUCLEOTIDE SEQUENCE</scope>
    <source>
        <strain evidence="3">QUZm001</strain>
    </source>
</reference>
<protein>
    <recommendedName>
        <fullName evidence="2">DUF4211 domain-containing protein</fullName>
    </recommendedName>
</protein>
<name>A0AA38MJN6_9CUCU</name>
<dbReference type="Proteomes" id="UP001168821">
    <property type="component" value="Unassembled WGS sequence"/>
</dbReference>
<feature type="region of interest" description="Disordered" evidence="1">
    <location>
        <begin position="640"/>
        <end position="866"/>
    </location>
</feature>
<evidence type="ECO:0000256" key="1">
    <source>
        <dbReference type="SAM" id="MobiDB-lite"/>
    </source>
</evidence>
<gene>
    <name evidence="3" type="ORF">Zmor_010168</name>
</gene>
<dbReference type="Pfam" id="PF13926">
    <property type="entry name" value="DUF4211"/>
    <property type="match status" value="1"/>
</dbReference>
<dbReference type="GO" id="GO:0005634">
    <property type="term" value="C:nucleus"/>
    <property type="evidence" value="ECO:0007669"/>
    <property type="project" value="TreeGrafter"/>
</dbReference>
<feature type="region of interest" description="Disordered" evidence="1">
    <location>
        <begin position="498"/>
        <end position="532"/>
    </location>
</feature>
<feature type="region of interest" description="Disordered" evidence="1">
    <location>
        <begin position="246"/>
        <end position="385"/>
    </location>
</feature>
<evidence type="ECO:0000313" key="3">
    <source>
        <dbReference type="EMBL" id="KAJ3658432.1"/>
    </source>
</evidence>
<comment type="caution">
    <text evidence="3">The sequence shown here is derived from an EMBL/GenBank/DDBJ whole genome shotgun (WGS) entry which is preliminary data.</text>
</comment>
<feature type="compositionally biased region" description="Polar residues" evidence="1">
    <location>
        <begin position="641"/>
        <end position="660"/>
    </location>
</feature>
<feature type="region of interest" description="Disordered" evidence="1">
    <location>
        <begin position="899"/>
        <end position="927"/>
    </location>
</feature>
<feature type="region of interest" description="Disordered" evidence="1">
    <location>
        <begin position="594"/>
        <end position="625"/>
    </location>
</feature>
<dbReference type="PANTHER" id="PTHR14689:SF0">
    <property type="entry name" value="COILED-COIL DOMAIN-CONTAINING PROTEIN 82"/>
    <property type="match status" value="1"/>
</dbReference>
<dbReference type="PANTHER" id="PTHR14689">
    <property type="entry name" value="PHORBOL-ESTER_DAG-TYPE DOMAIN-CONTAINING PROTEIN"/>
    <property type="match status" value="1"/>
</dbReference>
<feature type="compositionally biased region" description="Polar residues" evidence="1">
    <location>
        <begin position="697"/>
        <end position="708"/>
    </location>
</feature>
<keyword evidence="4" id="KW-1185">Reference proteome</keyword>
<feature type="compositionally biased region" description="Acidic residues" evidence="1">
    <location>
        <begin position="757"/>
        <end position="768"/>
    </location>
</feature>
<accession>A0AA38MJN6</accession>